<gene>
    <name evidence="4" type="ORF">LPQ35_07865</name>
</gene>
<feature type="domain" description="CBS" evidence="3">
    <location>
        <begin position="10"/>
        <end position="67"/>
    </location>
</feature>
<protein>
    <submittedName>
        <fullName evidence="4">CBS domain-containing protein</fullName>
    </submittedName>
</protein>
<reference evidence="4 5" key="1">
    <citation type="submission" date="2021-11" db="EMBL/GenBank/DDBJ databases">
        <title>Whole genome of Geoglobus acetivorans.</title>
        <authorList>
            <person name="Liu D."/>
        </authorList>
    </citation>
    <scope>NUCLEOTIDE SEQUENCE [LARGE SCALE GENOMIC DNA]</scope>
    <source>
        <strain evidence="4 5">SBH6</strain>
    </source>
</reference>
<dbReference type="SUPFAM" id="SSF54631">
    <property type="entry name" value="CBS-domain pair"/>
    <property type="match status" value="2"/>
</dbReference>
<keyword evidence="2" id="KW-0129">CBS domain</keyword>
<sequence length="386" mass="43710">MNDESLLEIITDDYSIINADETISKAISLLAESEHERPMLVEKNGEIIGAIREKDLIRGSLMTNPDETKIGRFTAKTGIVRLGELTPEKLARRFIEDSTPFVPVKLNGEIGIIRINDFLESIKDVFEDAEIQSVMSPEVITVKTSDGASKALAIMRNHGISRVVVVNRENKVTGIITGKDIIDRVVSLKKDEGLGHLSMKEREKALSIPVDSIMSRPVVTVNKNDRVIKAINLMIEKNVSSLVVMENDVAGGIVVKKDFLEYYLKMTTSKEQNVQIISKGITLRSSEVEGLLNDLERFLRKFEDSLGTAHLFIYVKKLKKYYRDLPLIYVRMRLRSDQGDFFVTSESWGVEFAIHTALNKLERLVVKDKELVLDRRIVQKIYEEDV</sequence>
<dbReference type="Pfam" id="PF00571">
    <property type="entry name" value="CBS"/>
    <property type="match status" value="3"/>
</dbReference>
<accession>A0ABZ3H2H2</accession>
<evidence type="ECO:0000256" key="1">
    <source>
        <dbReference type="ARBA" id="ARBA00022737"/>
    </source>
</evidence>
<dbReference type="PROSITE" id="PS51371">
    <property type="entry name" value="CBS"/>
    <property type="match status" value="3"/>
</dbReference>
<dbReference type="SUPFAM" id="SSF69754">
    <property type="entry name" value="Ribosome binding protein Y (YfiA homologue)"/>
    <property type="match status" value="1"/>
</dbReference>
<dbReference type="InterPro" id="IPR046342">
    <property type="entry name" value="CBS_dom_sf"/>
</dbReference>
<evidence type="ECO:0000259" key="3">
    <source>
        <dbReference type="PROSITE" id="PS51371"/>
    </source>
</evidence>
<dbReference type="RefSeq" id="WP_193808487.1">
    <property type="nucleotide sequence ID" value="NZ_CP087714.1"/>
</dbReference>
<dbReference type="Proteomes" id="UP001492541">
    <property type="component" value="Chromosome"/>
</dbReference>
<dbReference type="InterPro" id="IPR036567">
    <property type="entry name" value="RHF-like"/>
</dbReference>
<dbReference type="Gene3D" id="3.10.580.10">
    <property type="entry name" value="CBS-domain"/>
    <property type="match status" value="2"/>
</dbReference>
<keyword evidence="5" id="KW-1185">Reference proteome</keyword>
<evidence type="ECO:0000313" key="5">
    <source>
        <dbReference type="Proteomes" id="UP001492541"/>
    </source>
</evidence>
<keyword evidence="1" id="KW-0677">Repeat</keyword>
<evidence type="ECO:0000256" key="2">
    <source>
        <dbReference type="PROSITE-ProRule" id="PRU00703"/>
    </source>
</evidence>
<proteinExistence type="predicted"/>
<dbReference type="InterPro" id="IPR051462">
    <property type="entry name" value="CBS_domain-containing"/>
</dbReference>
<dbReference type="EMBL" id="CP087714">
    <property type="protein sequence ID" value="XAT63168.1"/>
    <property type="molecule type" value="Genomic_DNA"/>
</dbReference>
<dbReference type="PANTHER" id="PTHR48108">
    <property type="entry name" value="CBS DOMAIN-CONTAINING PROTEIN CBSX2, CHLOROPLASTIC"/>
    <property type="match status" value="1"/>
</dbReference>
<dbReference type="PANTHER" id="PTHR48108:SF33">
    <property type="entry name" value="METHYLATED PROTEIN MJ0556"/>
    <property type="match status" value="1"/>
</dbReference>
<feature type="domain" description="CBS" evidence="3">
    <location>
        <begin position="214"/>
        <end position="269"/>
    </location>
</feature>
<dbReference type="SMART" id="SM00116">
    <property type="entry name" value="CBS"/>
    <property type="match status" value="3"/>
</dbReference>
<dbReference type="CDD" id="cd02205">
    <property type="entry name" value="CBS_pair_SF"/>
    <property type="match status" value="1"/>
</dbReference>
<organism evidence="4 5">
    <name type="scientific">Geoglobus acetivorans</name>
    <dbReference type="NCBI Taxonomy" id="565033"/>
    <lineage>
        <taxon>Archaea</taxon>
        <taxon>Methanobacteriati</taxon>
        <taxon>Methanobacteriota</taxon>
        <taxon>Archaeoglobi</taxon>
        <taxon>Archaeoglobales</taxon>
        <taxon>Archaeoglobaceae</taxon>
        <taxon>Geoglobus</taxon>
    </lineage>
</organism>
<dbReference type="InterPro" id="IPR000644">
    <property type="entry name" value="CBS_dom"/>
</dbReference>
<name>A0ABZ3H2H2_GEOAI</name>
<feature type="domain" description="CBS" evidence="3">
    <location>
        <begin position="135"/>
        <end position="192"/>
    </location>
</feature>
<evidence type="ECO:0000313" key="4">
    <source>
        <dbReference type="EMBL" id="XAT63168.1"/>
    </source>
</evidence>
<dbReference type="GeneID" id="90449596"/>